<sequence length="225" mass="24921">MNSTYIHEVKLPPHYDKTQQYPVIFALHGMGSDEQDMLRLMEPLSTDFIIVAIRGPIVQGGGYAYFQIKSIGNPVRELYDASVQGLQQLIIELSAQYAVDPARRYIAGFSQGGIMAMTLALVMGDAIKGIVAMSGYIPQFVKEEYALQPSSNLSAFISHGDQDHLFPLQLGEDNASFFRNHTNQVTYVPYSGGHHVTPELYAKLQHFLRTDAGVSTEDTKGMTES</sequence>
<dbReference type="Gene3D" id="3.40.50.1820">
    <property type="entry name" value="alpha/beta hydrolase"/>
    <property type="match status" value="1"/>
</dbReference>
<comment type="similarity">
    <text evidence="1">Belongs to the AB hydrolase superfamily. AB hydrolase 2 family.</text>
</comment>
<dbReference type="STRING" id="582692.SAMN05720606_11942"/>
<dbReference type="AlphaFoldDB" id="A0A1G5L2F0"/>
<dbReference type="EMBL" id="FMVM01000019">
    <property type="protein sequence ID" value="SCZ07062.1"/>
    <property type="molecule type" value="Genomic_DNA"/>
</dbReference>
<dbReference type="GO" id="GO:0016787">
    <property type="term" value="F:hydrolase activity"/>
    <property type="evidence" value="ECO:0007669"/>
    <property type="project" value="UniProtKB-KW"/>
</dbReference>
<gene>
    <name evidence="4" type="ORF">SAMN05720606_11942</name>
</gene>
<dbReference type="Pfam" id="PF02230">
    <property type="entry name" value="Abhydrolase_2"/>
    <property type="match status" value="1"/>
</dbReference>
<reference evidence="5" key="1">
    <citation type="submission" date="2016-10" db="EMBL/GenBank/DDBJ databases">
        <authorList>
            <person name="Varghese N."/>
            <person name="Submissions S."/>
        </authorList>
    </citation>
    <scope>NUCLEOTIDE SEQUENCE [LARGE SCALE GENOMIC DNA]</scope>
    <source>
        <strain evidence="5">BL9</strain>
    </source>
</reference>
<evidence type="ECO:0000259" key="3">
    <source>
        <dbReference type="Pfam" id="PF02230"/>
    </source>
</evidence>
<accession>A0A1G5L2F0</accession>
<dbReference type="InterPro" id="IPR003140">
    <property type="entry name" value="PLipase/COase/thioEstase"/>
</dbReference>
<evidence type="ECO:0000256" key="1">
    <source>
        <dbReference type="ARBA" id="ARBA00006499"/>
    </source>
</evidence>
<proteinExistence type="inferred from homology"/>
<evidence type="ECO:0000313" key="5">
    <source>
        <dbReference type="Proteomes" id="UP000198538"/>
    </source>
</evidence>
<dbReference type="Proteomes" id="UP000198538">
    <property type="component" value="Unassembled WGS sequence"/>
</dbReference>
<dbReference type="SUPFAM" id="SSF53474">
    <property type="entry name" value="alpha/beta-Hydrolases"/>
    <property type="match status" value="1"/>
</dbReference>
<protein>
    <submittedName>
        <fullName evidence="4">Phospholipase/carboxylesterase</fullName>
    </submittedName>
</protein>
<dbReference type="PANTHER" id="PTHR10655:SF17">
    <property type="entry name" value="LYSOPHOSPHOLIPASE-LIKE PROTEIN 1"/>
    <property type="match status" value="1"/>
</dbReference>
<evidence type="ECO:0000256" key="2">
    <source>
        <dbReference type="ARBA" id="ARBA00022801"/>
    </source>
</evidence>
<organism evidence="4 5">
    <name type="scientific">Paenibacillus polysaccharolyticus</name>
    <dbReference type="NCBI Taxonomy" id="582692"/>
    <lineage>
        <taxon>Bacteria</taxon>
        <taxon>Bacillati</taxon>
        <taxon>Bacillota</taxon>
        <taxon>Bacilli</taxon>
        <taxon>Bacillales</taxon>
        <taxon>Paenibacillaceae</taxon>
        <taxon>Paenibacillus</taxon>
    </lineage>
</organism>
<feature type="domain" description="Phospholipase/carboxylesterase/thioesterase" evidence="3">
    <location>
        <begin position="20"/>
        <end position="210"/>
    </location>
</feature>
<dbReference type="RefSeq" id="WP_090924121.1">
    <property type="nucleotide sequence ID" value="NZ_FMVM01000019.1"/>
</dbReference>
<dbReference type="InterPro" id="IPR029058">
    <property type="entry name" value="AB_hydrolase_fold"/>
</dbReference>
<name>A0A1G5L2F0_9BACL</name>
<evidence type="ECO:0000313" key="4">
    <source>
        <dbReference type="EMBL" id="SCZ07062.1"/>
    </source>
</evidence>
<keyword evidence="2" id="KW-0378">Hydrolase</keyword>
<keyword evidence="5" id="KW-1185">Reference proteome</keyword>
<dbReference type="InterPro" id="IPR050565">
    <property type="entry name" value="LYPA1-2/EST-like"/>
</dbReference>
<dbReference type="PANTHER" id="PTHR10655">
    <property type="entry name" value="LYSOPHOSPHOLIPASE-RELATED"/>
    <property type="match status" value="1"/>
</dbReference>